<keyword evidence="2 3" id="KW-0732">Signal</keyword>
<dbReference type="Gene3D" id="3.40.50.2300">
    <property type="match status" value="2"/>
</dbReference>
<dbReference type="EMBL" id="FNIR01000007">
    <property type="protein sequence ID" value="SDO73698.1"/>
    <property type="molecule type" value="Genomic_DNA"/>
</dbReference>
<reference evidence="6" key="1">
    <citation type="submission" date="2016-10" db="EMBL/GenBank/DDBJ databases">
        <authorList>
            <person name="Varghese N."/>
            <person name="Submissions S."/>
        </authorList>
    </citation>
    <scope>NUCLEOTIDE SEQUENCE [LARGE SCALE GENOMIC DNA]</scope>
    <source>
        <strain evidence="6">DSM 45843</strain>
    </source>
</reference>
<feature type="domain" description="Leucine-binding protein" evidence="4">
    <location>
        <begin position="50"/>
        <end position="376"/>
    </location>
</feature>
<dbReference type="STRING" id="1052260.SAMN05660199_02478"/>
<feature type="chain" id="PRO_5038685884" evidence="3">
    <location>
        <begin position="29"/>
        <end position="402"/>
    </location>
</feature>
<dbReference type="SUPFAM" id="SSF53822">
    <property type="entry name" value="Periplasmic binding protein-like I"/>
    <property type="match status" value="1"/>
</dbReference>
<dbReference type="InterPro" id="IPR028081">
    <property type="entry name" value="Leu-bd"/>
</dbReference>
<evidence type="ECO:0000313" key="6">
    <source>
        <dbReference type="Proteomes" id="UP000199088"/>
    </source>
</evidence>
<accession>A0A1H0LZR7</accession>
<dbReference type="PROSITE" id="PS51257">
    <property type="entry name" value="PROKAR_LIPOPROTEIN"/>
    <property type="match status" value="1"/>
</dbReference>
<evidence type="ECO:0000313" key="5">
    <source>
        <dbReference type="EMBL" id="SDO73698.1"/>
    </source>
</evidence>
<dbReference type="PANTHER" id="PTHR47151">
    <property type="entry name" value="LEU/ILE/VAL-BINDING ABC TRANSPORTER SUBUNIT"/>
    <property type="match status" value="1"/>
</dbReference>
<gene>
    <name evidence="5" type="ORF">SAMN05660199_02478</name>
</gene>
<keyword evidence="6" id="KW-1185">Reference proteome</keyword>
<organism evidence="5 6">
    <name type="scientific">Klenkia soli</name>
    <dbReference type="NCBI Taxonomy" id="1052260"/>
    <lineage>
        <taxon>Bacteria</taxon>
        <taxon>Bacillati</taxon>
        <taxon>Actinomycetota</taxon>
        <taxon>Actinomycetes</taxon>
        <taxon>Geodermatophilales</taxon>
        <taxon>Geodermatophilaceae</taxon>
        <taxon>Klenkia</taxon>
    </lineage>
</organism>
<name>A0A1H0LZR7_9ACTN</name>
<dbReference type="PANTHER" id="PTHR47151:SF2">
    <property type="entry name" value="AMINO ACID BINDING PROTEIN"/>
    <property type="match status" value="1"/>
</dbReference>
<dbReference type="InterPro" id="IPR028082">
    <property type="entry name" value="Peripla_BP_I"/>
</dbReference>
<evidence type="ECO:0000256" key="2">
    <source>
        <dbReference type="ARBA" id="ARBA00022729"/>
    </source>
</evidence>
<dbReference type="Pfam" id="PF13458">
    <property type="entry name" value="Peripla_BP_6"/>
    <property type="match status" value="1"/>
</dbReference>
<comment type="similarity">
    <text evidence="1">Belongs to the leucine-binding protein family.</text>
</comment>
<sequence>MNRSTRPVKWVLPLVLASALALSACSNASSDDDAAGSSSGGLAGGGSGETYRIAFEGPLSGDNQQLGINEVNAVELAIEQANDSGDLGFTLELVRADDQGDPAIAPTAAASVLQDDSILGVVGPSFSGATKAVATTYGEANMAMISPSATNDTLTTSGYPTFHRVVPPDSLEGTQLADYLATKNYSSMVVIDDLSDYGKGVADVVQSALEGAGVQVTRLGVDAKTTDYGATAQQVASSGAQAVFYGGYDAQAAQLAQALQTAGFEGDKYTGNGGKSSVFTDGAGDAGNGWYFSCGCSDAVTSPDAQDFTAAYKAKFNTDPSTYSPEAYDAANAMIEAIKTAAEDGAPTRESVEDAVNDLNYTGITTTVAFDENGELEASSQVINLFQQENGVITLLGNIKEQ</sequence>
<evidence type="ECO:0000256" key="3">
    <source>
        <dbReference type="SAM" id="SignalP"/>
    </source>
</evidence>
<dbReference type="Proteomes" id="UP000199088">
    <property type="component" value="Unassembled WGS sequence"/>
</dbReference>
<dbReference type="AlphaFoldDB" id="A0A1H0LZR7"/>
<dbReference type="CDD" id="cd06342">
    <property type="entry name" value="PBP1_ABC_LIVBP-like"/>
    <property type="match status" value="1"/>
</dbReference>
<protein>
    <submittedName>
        <fullName evidence="5">Amino acid/amide ABC transporter substrate-binding protein, HAAT family (TC 3.A.1.4.-)</fullName>
    </submittedName>
</protein>
<evidence type="ECO:0000256" key="1">
    <source>
        <dbReference type="ARBA" id="ARBA00010062"/>
    </source>
</evidence>
<evidence type="ECO:0000259" key="4">
    <source>
        <dbReference type="Pfam" id="PF13458"/>
    </source>
</evidence>
<proteinExistence type="inferred from homology"/>
<feature type="signal peptide" evidence="3">
    <location>
        <begin position="1"/>
        <end position="28"/>
    </location>
</feature>